<name>A0ABX3CDP1_9NEIS</name>
<reference evidence="2 3" key="1">
    <citation type="submission" date="2016-09" db="EMBL/GenBank/DDBJ databases">
        <title>Chromobacterium muskegensis sp. nov., an insecticidal bacterium isolated from Sphagnum bogs.</title>
        <authorList>
            <person name="Sparks M.E."/>
            <person name="Blackburn M.B."/>
            <person name="Gundersen-Rindal D.E."/>
            <person name="Mitchell A."/>
            <person name="Farrar R."/>
            <person name="Kuhar D."/>
        </authorList>
    </citation>
    <scope>NUCLEOTIDE SEQUENCE [LARGE SCALE GENOMIC DNA]</scope>
    <source>
        <strain evidence="2 3">14B-1</strain>
    </source>
</reference>
<keyword evidence="1" id="KW-0732">Signal</keyword>
<comment type="caution">
    <text evidence="2">The sequence shown here is derived from an EMBL/GenBank/DDBJ whole genome shotgun (WGS) entry which is preliminary data.</text>
</comment>
<gene>
    <name evidence="2" type="ORF">BI344_08085</name>
</gene>
<dbReference type="Proteomes" id="UP000180280">
    <property type="component" value="Unassembled WGS sequence"/>
</dbReference>
<protein>
    <submittedName>
        <fullName evidence="2">Uncharacterized protein</fullName>
    </submittedName>
</protein>
<dbReference type="EMBL" id="MKCT01000017">
    <property type="protein sequence ID" value="OHX20422.1"/>
    <property type="molecule type" value="Genomic_DNA"/>
</dbReference>
<evidence type="ECO:0000256" key="1">
    <source>
        <dbReference type="SAM" id="SignalP"/>
    </source>
</evidence>
<accession>A0ABX3CDP1</accession>
<keyword evidence="3" id="KW-1185">Reference proteome</keyword>
<feature type="chain" id="PRO_5047190650" evidence="1">
    <location>
        <begin position="20"/>
        <end position="145"/>
    </location>
</feature>
<proteinExistence type="predicted"/>
<feature type="signal peptide" evidence="1">
    <location>
        <begin position="1"/>
        <end position="19"/>
    </location>
</feature>
<sequence length="145" mass="15940">MKPFLPALAITLLPVLSLAEPMWNESAIVKAVGVKPISKKAEYDDGCNVKRYAFLKDPSVVLEFRCNRVNVAWSQYPEKGFEKKNQIALQLATRAAAALSQGRGGEIDDAMKGNVLRDRSLLSKLTVGGSCISTDCLLTYRPPRK</sequence>
<dbReference type="RefSeq" id="WP_071112842.1">
    <property type="nucleotide sequence ID" value="NZ_MKCT01000017.1"/>
</dbReference>
<organism evidence="2 3">
    <name type="scientific">Chromobacterium sphagni</name>
    <dbReference type="NCBI Taxonomy" id="1903179"/>
    <lineage>
        <taxon>Bacteria</taxon>
        <taxon>Pseudomonadati</taxon>
        <taxon>Pseudomonadota</taxon>
        <taxon>Betaproteobacteria</taxon>
        <taxon>Neisseriales</taxon>
        <taxon>Chromobacteriaceae</taxon>
        <taxon>Chromobacterium</taxon>
    </lineage>
</organism>
<evidence type="ECO:0000313" key="3">
    <source>
        <dbReference type="Proteomes" id="UP000180280"/>
    </source>
</evidence>
<evidence type="ECO:0000313" key="2">
    <source>
        <dbReference type="EMBL" id="OHX20422.1"/>
    </source>
</evidence>